<evidence type="ECO:0000256" key="13">
    <source>
        <dbReference type="SAM" id="MobiDB-lite"/>
    </source>
</evidence>
<keyword evidence="7 12" id="KW-0812">Transmembrane</keyword>
<evidence type="ECO:0000256" key="4">
    <source>
        <dbReference type="ARBA" id="ARBA00022449"/>
    </source>
</evidence>
<reference evidence="16" key="1">
    <citation type="submission" date="2025-08" db="UniProtKB">
        <authorList>
            <consortium name="Ensembl"/>
        </authorList>
    </citation>
    <scope>IDENTIFICATION</scope>
</reference>
<dbReference type="GO" id="GO:0008509">
    <property type="term" value="F:monoatomic anion transmembrane transporter activity"/>
    <property type="evidence" value="ECO:0007669"/>
    <property type="project" value="InterPro"/>
</dbReference>
<dbReference type="SUPFAM" id="SSF55804">
    <property type="entry name" value="Phoshotransferase/anion transport protein"/>
    <property type="match status" value="1"/>
</dbReference>
<keyword evidence="8 12" id="KW-1133">Transmembrane helix</keyword>
<comment type="subcellular location">
    <subcellularLocation>
        <location evidence="1">Cell membrane</location>
        <topology evidence="1">Multi-pass membrane protein</topology>
    </subcellularLocation>
    <subcellularLocation>
        <location evidence="12">Membrane</location>
        <topology evidence="12">Multi-pass membrane protein</topology>
    </subcellularLocation>
</comment>
<dbReference type="Gene3D" id="3.40.930.10">
    <property type="entry name" value="Mannitol-specific EII, Chain A"/>
    <property type="match status" value="1"/>
</dbReference>
<dbReference type="GO" id="GO:0016324">
    <property type="term" value="C:apical plasma membrane"/>
    <property type="evidence" value="ECO:0007669"/>
    <property type="project" value="TreeGrafter"/>
</dbReference>
<feature type="region of interest" description="Disordered" evidence="13">
    <location>
        <begin position="163"/>
        <end position="185"/>
    </location>
</feature>
<keyword evidence="6" id="KW-0039">Anion exchange</keyword>
<feature type="domain" description="Bicarbonate transporter-like transmembrane" evidence="14">
    <location>
        <begin position="550"/>
        <end position="657"/>
    </location>
</feature>
<evidence type="ECO:0000256" key="7">
    <source>
        <dbReference type="ARBA" id="ARBA00022692"/>
    </source>
</evidence>
<evidence type="ECO:0000256" key="2">
    <source>
        <dbReference type="ARBA" id="ARBA00010993"/>
    </source>
</evidence>
<evidence type="ECO:0000256" key="5">
    <source>
        <dbReference type="ARBA" id="ARBA00022475"/>
    </source>
</evidence>
<feature type="compositionally biased region" description="Basic and acidic residues" evidence="13">
    <location>
        <begin position="171"/>
        <end position="185"/>
    </location>
</feature>
<evidence type="ECO:0000313" key="17">
    <source>
        <dbReference type="Proteomes" id="UP000472260"/>
    </source>
</evidence>
<feature type="transmembrane region" description="Helical" evidence="12">
    <location>
        <begin position="735"/>
        <end position="754"/>
    </location>
</feature>
<dbReference type="GO" id="GO:0015701">
    <property type="term" value="P:bicarbonate transport"/>
    <property type="evidence" value="ECO:0007669"/>
    <property type="project" value="TreeGrafter"/>
</dbReference>
<dbReference type="GO" id="GO:0016323">
    <property type="term" value="C:basolateral plasma membrane"/>
    <property type="evidence" value="ECO:0007669"/>
    <property type="project" value="TreeGrafter"/>
</dbReference>
<evidence type="ECO:0000256" key="10">
    <source>
        <dbReference type="ARBA" id="ARBA00023136"/>
    </source>
</evidence>
<gene>
    <name evidence="16" type="primary">LOC107677145</name>
</gene>
<evidence type="ECO:0000256" key="12">
    <source>
        <dbReference type="RuleBase" id="RU362035"/>
    </source>
</evidence>
<keyword evidence="17" id="KW-1185">Reference proteome</keyword>
<comment type="similarity">
    <text evidence="2 12">Belongs to the anion exchanger (TC 2.A.31) family.</text>
</comment>
<evidence type="ECO:0000256" key="9">
    <source>
        <dbReference type="ARBA" id="ARBA00023065"/>
    </source>
</evidence>
<dbReference type="InterPro" id="IPR016152">
    <property type="entry name" value="PTrfase/Anion_transptr"/>
</dbReference>
<evidence type="ECO:0000259" key="15">
    <source>
        <dbReference type="Pfam" id="PF07565"/>
    </source>
</evidence>
<evidence type="ECO:0000256" key="1">
    <source>
        <dbReference type="ARBA" id="ARBA00004651"/>
    </source>
</evidence>
<accession>A0A671ND98</accession>
<keyword evidence="4" id="KW-0050">Antiport</keyword>
<dbReference type="AlphaFoldDB" id="A0A671ND98"/>
<evidence type="ECO:0000256" key="3">
    <source>
        <dbReference type="ARBA" id="ARBA00022448"/>
    </source>
</evidence>
<feature type="domain" description="Band 3 cytoplasmic" evidence="15">
    <location>
        <begin position="190"/>
        <end position="492"/>
    </location>
</feature>
<dbReference type="Gene3D" id="1.10.287.570">
    <property type="entry name" value="Helical hairpin bin"/>
    <property type="match status" value="1"/>
</dbReference>
<dbReference type="FunFam" id="3.40.930.10:FF:000004">
    <property type="entry name" value="Anion exchange protein"/>
    <property type="match status" value="1"/>
</dbReference>
<protein>
    <recommendedName>
        <fullName evidence="12">Anion exchange protein</fullName>
    </recommendedName>
</protein>
<organism evidence="16 17">
    <name type="scientific">Sinocyclocheilus anshuiensis</name>
    <dbReference type="NCBI Taxonomy" id="1608454"/>
    <lineage>
        <taxon>Eukaryota</taxon>
        <taxon>Metazoa</taxon>
        <taxon>Chordata</taxon>
        <taxon>Craniata</taxon>
        <taxon>Vertebrata</taxon>
        <taxon>Euteleostomi</taxon>
        <taxon>Actinopterygii</taxon>
        <taxon>Neopterygii</taxon>
        <taxon>Teleostei</taxon>
        <taxon>Ostariophysi</taxon>
        <taxon>Cypriniformes</taxon>
        <taxon>Cyprinidae</taxon>
        <taxon>Cyprininae</taxon>
        <taxon>Sinocyclocheilus</taxon>
    </lineage>
</organism>
<dbReference type="Ensembl" id="ENSSANT00000046210.1">
    <property type="protein sequence ID" value="ENSSANP00000043428.1"/>
    <property type="gene ID" value="ENSSANG00000021912.1"/>
</dbReference>
<dbReference type="Pfam" id="PF00955">
    <property type="entry name" value="HCO3_cotransp"/>
    <property type="match status" value="2"/>
</dbReference>
<proteinExistence type="inferred from homology"/>
<dbReference type="GO" id="GO:0051453">
    <property type="term" value="P:regulation of intracellular pH"/>
    <property type="evidence" value="ECO:0007669"/>
    <property type="project" value="TreeGrafter"/>
</dbReference>
<dbReference type="InterPro" id="IPR011531">
    <property type="entry name" value="HCO3_transpt-like_TM_dom"/>
</dbReference>
<sequence length="985" mass="110149">KLPGDGRRKKSGRKRRRSSSKDHRVCSSPSGALAIEEGEDEEEEEDEEATEVQSVTPALTTERKDSVQYLTRSHFVCCRPSDPVPPTPSATEPSSLPRVSSRSYDLQERRRTGNMTGTEQAKYQRIPTDEFEAQTLASADLDGIKSHRFEDVPGVRRHLVRKSTKGQVVHISKDHKEPSTRSRKLDRTPHEVFVELNELIMDKNQEMQWRETARWIKFEEDVEEETDRWGKPHVASLSFRSLLELRKTISHGAVLLDLDQKTLPGIAHQVVEQMIISDQIKAEDRANVLRALLLKHSHPSDEKEHSSSFPRNISAASLGSLITHHQSSSNHLSPVPELSVTEPLMGSTRTSSWLEVSKMDHKDSASSIGMHRSKSKHELKLLEKIPENAEATVVLVGSVDFLEQPTMAFVRLQEAVELDSVLEVPVPVRFLFVLLGPPSTSMDYHQIGRSISTLMSDKQFHESAYLADDRQDLLNAINGFLDCSIVLPPSELGGEELLRSVAHFQREMLRKREEQEVALLSKEPKSLEEKEALLAPLKLEDDPLRRTGHLFGGLIRDAQRRYPKYISDFKDALNLQCMAAVIFIYFAALSPTITFGGLLGEKTEGLIGVSELIVATCIQGVLFCLLGVQPLLVVGFSGPILVFEEAFFSNITKESKVVICRLLSKISQFWSFLQLRRVIGDFGVPIAILIMVLVDYSIQDTHSQKLSVPRGFSETSTDKRGWIVNPLGSDGQFPIWMMFASILPALLVFILIFMETQITTLIVSKKERMLVKGSGFHLDLLLIVTLGGTSALFGLPWMAAATVRSVTHANALTVMSKAVAPGDKPRIQEVKEQRVTGLLVAILVGLSIVIGDLLGQIPIAVLFGIFLYMGVMSLNGIQLTERILLLLMPPKYHPDHTYVSKVRTLRMHLFTAIQVVCLAVLWAVMSTVASLAFPFVLIMTVPVKMFLLPRIFSAREMQCLDADDAEPTFDEKEGHDEYTEMHMPV</sequence>
<keyword evidence="9 12" id="KW-0406">Ion transport</keyword>
<feature type="compositionally biased region" description="Polar residues" evidence="13">
    <location>
        <begin position="89"/>
        <end position="104"/>
    </location>
</feature>
<keyword evidence="5" id="KW-1003">Cell membrane</keyword>
<feature type="transmembrane region" description="Helical" evidence="12">
    <location>
        <begin position="578"/>
        <end position="600"/>
    </location>
</feature>
<feature type="domain" description="Bicarbonate transporter-like transmembrane" evidence="14">
    <location>
        <begin position="673"/>
        <end position="963"/>
    </location>
</feature>
<dbReference type="Proteomes" id="UP000472260">
    <property type="component" value="Unassembled WGS sequence"/>
</dbReference>
<reference evidence="16" key="2">
    <citation type="submission" date="2025-09" db="UniProtKB">
        <authorList>
            <consortium name="Ensembl"/>
        </authorList>
    </citation>
    <scope>IDENTIFICATION</scope>
</reference>
<dbReference type="GO" id="GO:0005452">
    <property type="term" value="F:solute:inorganic anion antiporter activity"/>
    <property type="evidence" value="ECO:0007669"/>
    <property type="project" value="InterPro"/>
</dbReference>
<feature type="region of interest" description="Disordered" evidence="13">
    <location>
        <begin position="1"/>
        <end position="64"/>
    </location>
</feature>
<feature type="region of interest" description="Disordered" evidence="13">
    <location>
        <begin position="78"/>
        <end position="122"/>
    </location>
</feature>
<evidence type="ECO:0000259" key="14">
    <source>
        <dbReference type="Pfam" id="PF00955"/>
    </source>
</evidence>
<keyword evidence="3 12" id="KW-0813">Transport</keyword>
<dbReference type="InterPro" id="IPR013769">
    <property type="entry name" value="Band3_cytoplasmic_dom"/>
</dbReference>
<evidence type="ECO:0000256" key="8">
    <source>
        <dbReference type="ARBA" id="ARBA00022989"/>
    </source>
</evidence>
<evidence type="ECO:0000256" key="6">
    <source>
        <dbReference type="ARBA" id="ARBA00022681"/>
    </source>
</evidence>
<feature type="compositionally biased region" description="Basic residues" evidence="13">
    <location>
        <begin position="7"/>
        <end position="18"/>
    </location>
</feature>
<feature type="transmembrane region" description="Helical" evidence="12">
    <location>
        <begin position="774"/>
        <end position="795"/>
    </location>
</feature>
<dbReference type="NCBIfam" id="TIGR00834">
    <property type="entry name" value="ae"/>
    <property type="match status" value="1"/>
</dbReference>
<keyword evidence="10 12" id="KW-0472">Membrane</keyword>
<dbReference type="PANTHER" id="PTHR11453">
    <property type="entry name" value="ANION EXCHANGE PROTEIN"/>
    <property type="match status" value="1"/>
</dbReference>
<dbReference type="FunFam" id="1.10.287.570:FF:000001">
    <property type="entry name" value="Anion exchange protein"/>
    <property type="match status" value="1"/>
</dbReference>
<dbReference type="PRINTS" id="PR00165">
    <property type="entry name" value="ANIONEXCHNGR"/>
</dbReference>
<feature type="transmembrane region" description="Helical" evidence="12">
    <location>
        <begin position="612"/>
        <end position="632"/>
    </location>
</feature>
<feature type="compositionally biased region" description="Acidic residues" evidence="13">
    <location>
        <begin position="36"/>
        <end position="50"/>
    </location>
</feature>
<dbReference type="Pfam" id="PF07565">
    <property type="entry name" value="Band_3_cyto"/>
    <property type="match status" value="1"/>
</dbReference>
<dbReference type="InterPro" id="IPR003020">
    <property type="entry name" value="HCO3_transpt_euk"/>
</dbReference>
<dbReference type="PANTHER" id="PTHR11453:SF14">
    <property type="entry name" value="ANION EXCHANGE PROTEIN 2"/>
    <property type="match status" value="1"/>
</dbReference>
<dbReference type="PRINTS" id="PR01231">
    <property type="entry name" value="HCO3TRNSPORT"/>
</dbReference>
<dbReference type="InterPro" id="IPR001717">
    <property type="entry name" value="Anion_exchange"/>
</dbReference>
<comment type="caution">
    <text evidence="12">Lacks conserved residue(s) required for the propagation of feature annotation.</text>
</comment>
<evidence type="ECO:0000313" key="16">
    <source>
        <dbReference type="Ensembl" id="ENSSANP00000043428.1"/>
    </source>
</evidence>
<feature type="transmembrane region" description="Helical" evidence="12">
    <location>
        <begin position="857"/>
        <end position="877"/>
    </location>
</feature>
<name>A0A671ND98_9TELE</name>
<evidence type="ECO:0000256" key="11">
    <source>
        <dbReference type="ARBA" id="ARBA00049347"/>
    </source>
</evidence>
<comment type="catalytic activity">
    <reaction evidence="11">
        <text>hydrogencarbonate(in) + chloride(out) = hydrogencarbonate(out) + chloride(in)</text>
        <dbReference type="Rhea" id="RHEA:72363"/>
        <dbReference type="ChEBI" id="CHEBI:17544"/>
        <dbReference type="ChEBI" id="CHEBI:17996"/>
    </reaction>
</comment>